<organism evidence="1 2">
    <name type="scientific">Apatococcus lobatus</name>
    <dbReference type="NCBI Taxonomy" id="904363"/>
    <lineage>
        <taxon>Eukaryota</taxon>
        <taxon>Viridiplantae</taxon>
        <taxon>Chlorophyta</taxon>
        <taxon>core chlorophytes</taxon>
        <taxon>Trebouxiophyceae</taxon>
        <taxon>Chlorellales</taxon>
        <taxon>Chlorellaceae</taxon>
        <taxon>Apatococcus</taxon>
    </lineage>
</organism>
<protein>
    <submittedName>
        <fullName evidence="1">Uncharacterized protein</fullName>
    </submittedName>
</protein>
<name>A0AAW1QHG8_9CHLO</name>
<dbReference type="Proteomes" id="UP001438707">
    <property type="component" value="Unassembled WGS sequence"/>
</dbReference>
<gene>
    <name evidence="1" type="ORF">WJX74_000505</name>
</gene>
<proteinExistence type="predicted"/>
<dbReference type="EMBL" id="JALJOS010000042">
    <property type="protein sequence ID" value="KAK9820879.1"/>
    <property type="molecule type" value="Genomic_DNA"/>
</dbReference>
<dbReference type="AlphaFoldDB" id="A0AAW1QHG8"/>
<accession>A0AAW1QHG8</accession>
<evidence type="ECO:0000313" key="1">
    <source>
        <dbReference type="EMBL" id="KAK9820879.1"/>
    </source>
</evidence>
<sequence length="207" mass="21946">MDTQGIQICLLELPFSQALSKDMSNEAVDTIAADVADLPGTIADKANFILSMRTAFDLDQAAWRLLLRRLPASLQQEVGDQINQGTSGPPGPSGQGPLTLRKMAATLGEEHLKLAACAFSSDHLRTHQGGQDHLSGDAAARTCSGVGQAREVITMDILMPNEVLHLPAHWKRGLAVGPAEPTHDLLECMPNSGEWAALGALPQRAAG</sequence>
<reference evidence="1 2" key="1">
    <citation type="journal article" date="2024" name="Nat. Commun.">
        <title>Phylogenomics reveals the evolutionary origins of lichenization in chlorophyte algae.</title>
        <authorList>
            <person name="Puginier C."/>
            <person name="Libourel C."/>
            <person name="Otte J."/>
            <person name="Skaloud P."/>
            <person name="Haon M."/>
            <person name="Grisel S."/>
            <person name="Petersen M."/>
            <person name="Berrin J.G."/>
            <person name="Delaux P.M."/>
            <person name="Dal Grande F."/>
            <person name="Keller J."/>
        </authorList>
    </citation>
    <scope>NUCLEOTIDE SEQUENCE [LARGE SCALE GENOMIC DNA]</scope>
    <source>
        <strain evidence="1 2">SAG 2145</strain>
    </source>
</reference>
<comment type="caution">
    <text evidence="1">The sequence shown here is derived from an EMBL/GenBank/DDBJ whole genome shotgun (WGS) entry which is preliminary data.</text>
</comment>
<evidence type="ECO:0000313" key="2">
    <source>
        <dbReference type="Proteomes" id="UP001438707"/>
    </source>
</evidence>
<keyword evidence="2" id="KW-1185">Reference proteome</keyword>